<keyword evidence="4" id="KW-1185">Reference proteome</keyword>
<evidence type="ECO:0000313" key="3">
    <source>
        <dbReference type="EMBL" id="SDG98497.1"/>
    </source>
</evidence>
<gene>
    <name evidence="3" type="ORF">SAMN04488062_103282</name>
</gene>
<proteinExistence type="predicted"/>
<dbReference type="OrthoDB" id="978867at2"/>
<dbReference type="RefSeq" id="WP_091255965.1">
    <property type="nucleotide sequence ID" value="NZ_FNDB01000003.1"/>
</dbReference>
<dbReference type="STRING" id="178355.SAMN04488062_103282"/>
<sequence>MKKILKFSLVLAAVVLTAAQAHAGNADFSLDLIKEEGKTVSFNLKETKKINLSIYDTNDSLIYQEKVTSEDNISRTYDLTALPDGIYFLKAESDLKISKYKIEVVGNKAKLSADAISEVYKPVLENKNGMVTVNILNLGKAPVTVAIYNSEENEVYNETLTVDLYVGKIFDLTSAPSSKYTFEITYNGNTYIETVTTK</sequence>
<name>A0A1G7YPX8_9FLAO</name>
<accession>A0A1G7YPX8</accession>
<evidence type="ECO:0000256" key="1">
    <source>
        <dbReference type="ARBA" id="ARBA00022729"/>
    </source>
</evidence>
<dbReference type="EMBL" id="FNDB01000003">
    <property type="protein sequence ID" value="SDG98497.1"/>
    <property type="molecule type" value="Genomic_DNA"/>
</dbReference>
<dbReference type="NCBIfam" id="TIGR04183">
    <property type="entry name" value="Por_Secre_tail"/>
    <property type="match status" value="1"/>
</dbReference>
<dbReference type="Proteomes" id="UP000199274">
    <property type="component" value="Unassembled WGS sequence"/>
</dbReference>
<keyword evidence="1 2" id="KW-0732">Signal</keyword>
<dbReference type="InterPro" id="IPR026444">
    <property type="entry name" value="Secre_tail"/>
</dbReference>
<dbReference type="AlphaFoldDB" id="A0A1G7YPX8"/>
<organism evidence="3 4">
    <name type="scientific">Flavobacterium omnivorum</name>
    <dbReference type="NCBI Taxonomy" id="178355"/>
    <lineage>
        <taxon>Bacteria</taxon>
        <taxon>Pseudomonadati</taxon>
        <taxon>Bacteroidota</taxon>
        <taxon>Flavobacteriia</taxon>
        <taxon>Flavobacteriales</taxon>
        <taxon>Flavobacteriaceae</taxon>
        <taxon>Flavobacterium</taxon>
    </lineage>
</organism>
<protein>
    <submittedName>
        <fullName evidence="3">Por secretion system C-terminal sorting domain-containing protein</fullName>
    </submittedName>
</protein>
<feature type="signal peptide" evidence="2">
    <location>
        <begin position="1"/>
        <end position="23"/>
    </location>
</feature>
<evidence type="ECO:0000256" key="2">
    <source>
        <dbReference type="SAM" id="SignalP"/>
    </source>
</evidence>
<evidence type="ECO:0000313" key="4">
    <source>
        <dbReference type="Proteomes" id="UP000199274"/>
    </source>
</evidence>
<reference evidence="4" key="1">
    <citation type="submission" date="2016-10" db="EMBL/GenBank/DDBJ databases">
        <authorList>
            <person name="Varghese N."/>
            <person name="Submissions S."/>
        </authorList>
    </citation>
    <scope>NUCLEOTIDE SEQUENCE [LARGE SCALE GENOMIC DNA]</scope>
    <source>
        <strain evidence="4">CGMCC 1.2747</strain>
    </source>
</reference>
<feature type="chain" id="PRO_5011792823" evidence="2">
    <location>
        <begin position="24"/>
        <end position="198"/>
    </location>
</feature>